<dbReference type="EMBL" id="LNYJ01000011">
    <property type="protein sequence ID" value="KTD16589.1"/>
    <property type="molecule type" value="Genomic_DNA"/>
</dbReference>
<dbReference type="SUPFAM" id="SSF82689">
    <property type="entry name" value="Mechanosensitive channel protein MscS (YggB), C-terminal domain"/>
    <property type="match status" value="1"/>
</dbReference>
<keyword evidence="11" id="KW-1185">Reference proteome</keyword>
<dbReference type="InterPro" id="IPR010920">
    <property type="entry name" value="LSM_dom_sf"/>
</dbReference>
<accession>A0A0W0V9N6</accession>
<evidence type="ECO:0000313" key="11">
    <source>
        <dbReference type="Proteomes" id="UP000055035"/>
    </source>
</evidence>
<dbReference type="GO" id="GO:0008381">
    <property type="term" value="F:mechanosensitive monoatomic ion channel activity"/>
    <property type="evidence" value="ECO:0007669"/>
    <property type="project" value="UniProtKB-ARBA"/>
</dbReference>
<dbReference type="GO" id="GO:0005886">
    <property type="term" value="C:plasma membrane"/>
    <property type="evidence" value="ECO:0007669"/>
    <property type="project" value="UniProtKB-SubCell"/>
</dbReference>
<evidence type="ECO:0000256" key="4">
    <source>
        <dbReference type="ARBA" id="ARBA00022692"/>
    </source>
</evidence>
<feature type="transmembrane region" description="Helical" evidence="7">
    <location>
        <begin position="356"/>
        <end position="376"/>
    </location>
</feature>
<name>A0A0W0V9N6_9GAMM</name>
<keyword evidence="5 7" id="KW-1133">Transmembrane helix</keyword>
<dbReference type="OrthoDB" id="9799209at2"/>
<feature type="transmembrane region" description="Helical" evidence="7">
    <location>
        <begin position="324"/>
        <end position="344"/>
    </location>
</feature>
<dbReference type="Gene3D" id="3.30.70.100">
    <property type="match status" value="1"/>
</dbReference>
<feature type="transmembrane region" description="Helical" evidence="7">
    <location>
        <begin position="229"/>
        <end position="247"/>
    </location>
</feature>
<dbReference type="InterPro" id="IPR011066">
    <property type="entry name" value="MscS_channel_C_sf"/>
</dbReference>
<evidence type="ECO:0000256" key="1">
    <source>
        <dbReference type="ARBA" id="ARBA00004651"/>
    </source>
</evidence>
<evidence type="ECO:0000256" key="7">
    <source>
        <dbReference type="SAM" id="Phobius"/>
    </source>
</evidence>
<keyword evidence="3" id="KW-1003">Cell membrane</keyword>
<feature type="transmembrane region" description="Helical" evidence="7">
    <location>
        <begin position="530"/>
        <end position="554"/>
    </location>
</feature>
<keyword evidence="4 7" id="KW-0812">Transmembrane</keyword>
<dbReference type="SUPFAM" id="SSF82861">
    <property type="entry name" value="Mechanosensitive channel protein MscS (YggB), transmembrane region"/>
    <property type="match status" value="1"/>
</dbReference>
<evidence type="ECO:0000313" key="10">
    <source>
        <dbReference type="EMBL" id="KTD16589.1"/>
    </source>
</evidence>
<dbReference type="Proteomes" id="UP000055035">
    <property type="component" value="Unassembled WGS sequence"/>
</dbReference>
<feature type="domain" description="Mechanosensitive ion channel MscS" evidence="9">
    <location>
        <begin position="575"/>
        <end position="640"/>
    </location>
</feature>
<comment type="caution">
    <text evidence="10">The sequence shown here is derived from an EMBL/GenBank/DDBJ whole genome shotgun (WGS) entry which is preliminary data.</text>
</comment>
<evidence type="ECO:0000256" key="2">
    <source>
        <dbReference type="ARBA" id="ARBA00008017"/>
    </source>
</evidence>
<dbReference type="PATRIC" id="fig|456.5.peg.951"/>
<feature type="signal peptide" evidence="8">
    <location>
        <begin position="1"/>
        <end position="19"/>
    </location>
</feature>
<feature type="transmembrane region" description="Helical" evidence="7">
    <location>
        <begin position="560"/>
        <end position="587"/>
    </location>
</feature>
<dbReference type="InterPro" id="IPR052702">
    <property type="entry name" value="MscS-like_channel"/>
</dbReference>
<dbReference type="AlphaFoldDB" id="A0A0W0V9N6"/>
<dbReference type="SUPFAM" id="SSF50182">
    <property type="entry name" value="Sm-like ribonucleoproteins"/>
    <property type="match status" value="1"/>
</dbReference>
<evidence type="ECO:0000256" key="5">
    <source>
        <dbReference type="ARBA" id="ARBA00022989"/>
    </source>
</evidence>
<dbReference type="InterPro" id="IPR011014">
    <property type="entry name" value="MscS_channel_TM-2"/>
</dbReference>
<comment type="similarity">
    <text evidence="2">Belongs to the MscS (TC 1.A.23) family.</text>
</comment>
<protein>
    <submittedName>
        <fullName evidence="10">Potassium efflux system KefA</fullName>
    </submittedName>
</protein>
<feature type="transmembrane region" description="Helical" evidence="7">
    <location>
        <begin position="253"/>
        <end position="274"/>
    </location>
</feature>
<keyword evidence="6 7" id="KW-0472">Membrane</keyword>
<dbReference type="InterPro" id="IPR023408">
    <property type="entry name" value="MscS_beta-dom_sf"/>
</dbReference>
<proteinExistence type="inferred from homology"/>
<evidence type="ECO:0000259" key="9">
    <source>
        <dbReference type="Pfam" id="PF00924"/>
    </source>
</evidence>
<feature type="chain" id="PRO_5006914586" evidence="8">
    <location>
        <begin position="20"/>
        <end position="742"/>
    </location>
</feature>
<evidence type="ECO:0000256" key="3">
    <source>
        <dbReference type="ARBA" id="ARBA00022475"/>
    </source>
</evidence>
<organism evidence="10 11">
    <name type="scientific">Legionella jordanis</name>
    <dbReference type="NCBI Taxonomy" id="456"/>
    <lineage>
        <taxon>Bacteria</taxon>
        <taxon>Pseudomonadati</taxon>
        <taxon>Pseudomonadota</taxon>
        <taxon>Gammaproteobacteria</taxon>
        <taxon>Legionellales</taxon>
        <taxon>Legionellaceae</taxon>
        <taxon>Legionella</taxon>
    </lineage>
</organism>
<feature type="transmembrane region" description="Helical" evidence="7">
    <location>
        <begin position="382"/>
        <end position="401"/>
    </location>
</feature>
<dbReference type="STRING" id="456.Ljor_0895"/>
<feature type="transmembrane region" description="Helical" evidence="7">
    <location>
        <begin position="295"/>
        <end position="312"/>
    </location>
</feature>
<sequence length="742" mass="84977">MKKILAAFLLSCVSMYIFAAAENIYNGFNASEANAQLNTIQTQLTKKKLTYEQLYNSVQLLQSLQKDAISCIQNGKEKLQQIDELVNNREITSILLKEQDIRYRHLMADRVKYVKAMTECILFNYHAAQTLSDIDATMAKTRVSTLLARSAPVWREFNPKIFFNLHLNKQTLFRVSGIGHLHEVDLLLLAGILLTGFLLNFVFCFIILPKIKHKIPQLYHSLKNSELSLILALALADLYLHKLLAAIQPTPTLLLFFNACFVYAAVASLLKFFLYLKIQFSNFSTSFINTIYLRSMLFATILWIGYCGTLLIRQQWVIPQLLNIRFIVFITLISLSFGWLMWLIFKFPLFESKAHWVKPIKTLLIFLFMFMIVMAWLGYSNFAMYFIPNVILTLLIFFVLWKITLALGRLFHYLNDPGRPASEKFHAWLGLKPTQMLSEVFVIRLLLNFAVFVLSIFFLLKIWGVSQYNIDILRNFYLHGGSVYGIYITPVNIVRAAMLFCVFIMLGRALSTYVAGRSAFKKEKYRQDNIATLINYVVFTISLLIALFIAGANFTSLTVIAGALSIGIGFGLQYIASDLVSGILLLLHRPVVPGDRVEIENNEGYIKKIRLLSTQIRTLHHADVIIPNSNLVNKSVTNYTYRENKISRLKSQIILDSNSDLELAKTILLNVVKNNKKVIQEAPYEPRVLFELRPSPDRLHVLIDLLYYVKNVAYKQSVSSEINFEILKALKENNLCPGQNSH</sequence>
<dbReference type="RefSeq" id="WP_058470431.1">
    <property type="nucleotide sequence ID" value="NZ_CAAAIC010000002.1"/>
</dbReference>
<dbReference type="Gene3D" id="1.10.287.1260">
    <property type="match status" value="1"/>
</dbReference>
<feature type="transmembrane region" description="Helical" evidence="7">
    <location>
        <begin position="484"/>
        <end position="510"/>
    </location>
</feature>
<dbReference type="PANTHER" id="PTHR30347">
    <property type="entry name" value="POTASSIUM CHANNEL RELATED"/>
    <property type="match status" value="1"/>
</dbReference>
<evidence type="ECO:0000256" key="8">
    <source>
        <dbReference type="SAM" id="SignalP"/>
    </source>
</evidence>
<dbReference type="Pfam" id="PF00924">
    <property type="entry name" value="MS_channel_2nd"/>
    <property type="match status" value="1"/>
</dbReference>
<dbReference type="PANTHER" id="PTHR30347:SF1">
    <property type="entry name" value="MECHANOSENSITIVE CHANNEL MSCK"/>
    <property type="match status" value="1"/>
</dbReference>
<keyword evidence="8" id="KW-0732">Signal</keyword>
<gene>
    <name evidence="10" type="ORF">Ljor_0895</name>
</gene>
<dbReference type="Gene3D" id="2.30.30.60">
    <property type="match status" value="1"/>
</dbReference>
<evidence type="ECO:0000256" key="6">
    <source>
        <dbReference type="ARBA" id="ARBA00023136"/>
    </source>
</evidence>
<reference evidence="10 11" key="1">
    <citation type="submission" date="2015-11" db="EMBL/GenBank/DDBJ databases">
        <title>Genomic analysis of 38 Legionella species identifies large and diverse effector repertoires.</title>
        <authorList>
            <person name="Burstein D."/>
            <person name="Amaro F."/>
            <person name="Zusman T."/>
            <person name="Lifshitz Z."/>
            <person name="Cohen O."/>
            <person name="Gilbert J.A."/>
            <person name="Pupko T."/>
            <person name="Shuman H.A."/>
            <person name="Segal G."/>
        </authorList>
    </citation>
    <scope>NUCLEOTIDE SEQUENCE [LARGE SCALE GENOMIC DNA]</scope>
    <source>
        <strain evidence="10 11">BL-540</strain>
    </source>
</reference>
<comment type="subcellular location">
    <subcellularLocation>
        <location evidence="1">Cell membrane</location>
        <topology evidence="1">Multi-pass membrane protein</topology>
    </subcellularLocation>
</comment>
<feature type="transmembrane region" description="Helical" evidence="7">
    <location>
        <begin position="186"/>
        <end position="208"/>
    </location>
</feature>
<dbReference type="InterPro" id="IPR006685">
    <property type="entry name" value="MscS_channel_2nd"/>
</dbReference>
<feature type="transmembrane region" description="Helical" evidence="7">
    <location>
        <begin position="441"/>
        <end position="464"/>
    </location>
</feature>